<reference evidence="2 3" key="1">
    <citation type="journal article" date="2021" name="Commun. Biol.">
        <title>The genome of Shorea leprosula (Dipterocarpaceae) highlights the ecological relevance of drought in aseasonal tropical rainforests.</title>
        <authorList>
            <person name="Ng K.K.S."/>
            <person name="Kobayashi M.J."/>
            <person name="Fawcett J.A."/>
            <person name="Hatakeyama M."/>
            <person name="Paape T."/>
            <person name="Ng C.H."/>
            <person name="Ang C.C."/>
            <person name="Tnah L.H."/>
            <person name="Lee C.T."/>
            <person name="Nishiyama T."/>
            <person name="Sese J."/>
            <person name="O'Brien M.J."/>
            <person name="Copetti D."/>
            <person name="Mohd Noor M.I."/>
            <person name="Ong R.C."/>
            <person name="Putra M."/>
            <person name="Sireger I.Z."/>
            <person name="Indrioko S."/>
            <person name="Kosugi Y."/>
            <person name="Izuno A."/>
            <person name="Isagi Y."/>
            <person name="Lee S.L."/>
            <person name="Shimizu K.K."/>
        </authorList>
    </citation>
    <scope>NUCLEOTIDE SEQUENCE [LARGE SCALE GENOMIC DNA]</scope>
    <source>
        <strain evidence="2">214</strain>
    </source>
</reference>
<dbReference type="Proteomes" id="UP001054252">
    <property type="component" value="Unassembled WGS sequence"/>
</dbReference>
<dbReference type="GO" id="GO:0016298">
    <property type="term" value="F:lipase activity"/>
    <property type="evidence" value="ECO:0007669"/>
    <property type="project" value="InterPro"/>
</dbReference>
<evidence type="ECO:0008006" key="4">
    <source>
        <dbReference type="Google" id="ProtNLM"/>
    </source>
</evidence>
<dbReference type="InterPro" id="IPR035669">
    <property type="entry name" value="SGNH_plant_lipase-like"/>
</dbReference>
<dbReference type="InterPro" id="IPR008265">
    <property type="entry name" value="Lipase_GDSL_AS"/>
</dbReference>
<name>A0AAV5M5I0_9ROSI</name>
<dbReference type="Pfam" id="PF00657">
    <property type="entry name" value="Lipase_GDSL"/>
    <property type="match status" value="1"/>
</dbReference>
<dbReference type="InterPro" id="IPR050592">
    <property type="entry name" value="GDSL_lipolytic_enzyme"/>
</dbReference>
<sequence>MFLIYSYAEDALILSIFVLLFYGGCTVAVAKNATFPALLVFGDSIVDTGTNNYIPTIIKCDFEPYGRDFQGGKPTGRFSNGKVPSDIAGEIYGIKELLPPYLDPYLQLEDLLTGVSFASGGARYDPLTAKVVSVLSLTDQLQLFMEYKEKIKLALGEEQIAAFISKAVFFICVGSADIVNTYYATMLRSFEYDIDSYTNLTVSYGAQFFQELYRLGARRVLVLGVPMLGCIPIQRTLGGGARRVCADKQNHAALLFNSKLSSQIASIKNNLPEFKIVYFDTYYPFLYILQNAEKLGFEVANRGCCGAGNIEVSILCTRLHDLETCKDASKFVFWDSYHPTEKTYRILTNMVLNEHPQELL</sequence>
<protein>
    <recommendedName>
        <fullName evidence="4">GDSL esterase/lipase EXL3</fullName>
    </recommendedName>
</protein>
<dbReference type="GO" id="GO:0006629">
    <property type="term" value="P:lipid metabolic process"/>
    <property type="evidence" value="ECO:0007669"/>
    <property type="project" value="InterPro"/>
</dbReference>
<evidence type="ECO:0000313" key="3">
    <source>
        <dbReference type="Proteomes" id="UP001054252"/>
    </source>
</evidence>
<dbReference type="PROSITE" id="PS01098">
    <property type="entry name" value="LIPASE_GDSL_SER"/>
    <property type="match status" value="1"/>
</dbReference>
<dbReference type="EMBL" id="BPVZ01000190">
    <property type="protein sequence ID" value="GKV45083.1"/>
    <property type="molecule type" value="Genomic_DNA"/>
</dbReference>
<dbReference type="CDD" id="cd01837">
    <property type="entry name" value="SGNH_plant_lipase_like"/>
    <property type="match status" value="1"/>
</dbReference>
<dbReference type="InterPro" id="IPR036514">
    <property type="entry name" value="SGNH_hydro_sf"/>
</dbReference>
<dbReference type="FunFam" id="3.40.50.1110:FF:000003">
    <property type="entry name" value="GDSL esterase/lipase APG"/>
    <property type="match status" value="1"/>
</dbReference>
<organism evidence="2 3">
    <name type="scientific">Rubroshorea leprosula</name>
    <dbReference type="NCBI Taxonomy" id="152421"/>
    <lineage>
        <taxon>Eukaryota</taxon>
        <taxon>Viridiplantae</taxon>
        <taxon>Streptophyta</taxon>
        <taxon>Embryophyta</taxon>
        <taxon>Tracheophyta</taxon>
        <taxon>Spermatophyta</taxon>
        <taxon>Magnoliopsida</taxon>
        <taxon>eudicotyledons</taxon>
        <taxon>Gunneridae</taxon>
        <taxon>Pentapetalae</taxon>
        <taxon>rosids</taxon>
        <taxon>malvids</taxon>
        <taxon>Malvales</taxon>
        <taxon>Dipterocarpaceae</taxon>
        <taxon>Rubroshorea</taxon>
    </lineage>
</organism>
<evidence type="ECO:0000313" key="2">
    <source>
        <dbReference type="EMBL" id="GKV45083.1"/>
    </source>
</evidence>
<dbReference type="PANTHER" id="PTHR45642:SF95">
    <property type="entry name" value="GDSL-LIKE LIPASE_ACYLHYDROLASE FAMILY PROTEIN, EXPRESSED"/>
    <property type="match status" value="1"/>
</dbReference>
<dbReference type="AlphaFoldDB" id="A0AAV5M5I0"/>
<keyword evidence="3" id="KW-1185">Reference proteome</keyword>
<dbReference type="Gene3D" id="3.40.50.1110">
    <property type="entry name" value="SGNH hydrolase"/>
    <property type="match status" value="1"/>
</dbReference>
<dbReference type="GO" id="GO:0005576">
    <property type="term" value="C:extracellular region"/>
    <property type="evidence" value="ECO:0007669"/>
    <property type="project" value="TreeGrafter"/>
</dbReference>
<comment type="similarity">
    <text evidence="1">Belongs to the 'GDSL' lipolytic enzyme family.</text>
</comment>
<dbReference type="PANTHER" id="PTHR45642">
    <property type="entry name" value="GDSL ESTERASE/LIPASE EXL3"/>
    <property type="match status" value="1"/>
</dbReference>
<dbReference type="InterPro" id="IPR001087">
    <property type="entry name" value="GDSL"/>
</dbReference>
<gene>
    <name evidence="2" type="ORF">SLEP1_g52207</name>
</gene>
<proteinExistence type="inferred from homology"/>
<accession>A0AAV5M5I0</accession>
<dbReference type="SUPFAM" id="SSF52266">
    <property type="entry name" value="SGNH hydrolase"/>
    <property type="match status" value="1"/>
</dbReference>
<evidence type="ECO:0000256" key="1">
    <source>
        <dbReference type="ARBA" id="ARBA00008668"/>
    </source>
</evidence>
<comment type="caution">
    <text evidence="2">The sequence shown here is derived from an EMBL/GenBank/DDBJ whole genome shotgun (WGS) entry which is preliminary data.</text>
</comment>